<dbReference type="Pfam" id="PF04802">
    <property type="entry name" value="PP4R3"/>
    <property type="match status" value="1"/>
</dbReference>
<protein>
    <recommendedName>
        <fullName evidence="4">Serine/threonine-protein phosphatase 4 regulatory subunit 3-like central domain-containing protein</fullName>
    </recommendedName>
</protein>
<feature type="compositionally biased region" description="Polar residues" evidence="3">
    <location>
        <begin position="333"/>
        <end position="356"/>
    </location>
</feature>
<dbReference type="InterPro" id="IPR006887">
    <property type="entry name" value="P4R3-like_central_dom"/>
</dbReference>
<dbReference type="EMBL" id="KN823047">
    <property type="protein sequence ID" value="KIO25179.1"/>
    <property type="molecule type" value="Genomic_DNA"/>
</dbReference>
<dbReference type="AlphaFoldDB" id="A0A0C3QHF6"/>
<reference evidence="5 6" key="1">
    <citation type="submission" date="2014-04" db="EMBL/GenBank/DDBJ databases">
        <authorList>
            <consortium name="DOE Joint Genome Institute"/>
            <person name="Kuo A."/>
            <person name="Girlanda M."/>
            <person name="Perotto S."/>
            <person name="Kohler A."/>
            <person name="Nagy L.G."/>
            <person name="Floudas D."/>
            <person name="Copeland A."/>
            <person name="Barry K.W."/>
            <person name="Cichocki N."/>
            <person name="Veneault-Fourrey C."/>
            <person name="LaButti K."/>
            <person name="Lindquist E.A."/>
            <person name="Lipzen A."/>
            <person name="Lundell T."/>
            <person name="Morin E."/>
            <person name="Murat C."/>
            <person name="Sun H."/>
            <person name="Tunlid A."/>
            <person name="Henrissat B."/>
            <person name="Grigoriev I.V."/>
            <person name="Hibbett D.S."/>
            <person name="Martin F."/>
            <person name="Nordberg H.P."/>
            <person name="Cantor M.N."/>
            <person name="Hua S.X."/>
        </authorList>
    </citation>
    <scope>NUCLEOTIDE SEQUENCE [LARGE SCALE GENOMIC DNA]</scope>
    <source>
        <strain evidence="5 6">MUT 4182</strain>
    </source>
</reference>
<dbReference type="Proteomes" id="UP000054248">
    <property type="component" value="Unassembled WGS sequence"/>
</dbReference>
<feature type="compositionally biased region" description="Low complexity" evidence="3">
    <location>
        <begin position="254"/>
        <end position="267"/>
    </location>
</feature>
<dbReference type="InterPro" id="IPR051137">
    <property type="entry name" value="PP4R3-like"/>
</dbReference>
<evidence type="ECO:0000259" key="4">
    <source>
        <dbReference type="Pfam" id="PF04802"/>
    </source>
</evidence>
<feature type="compositionally biased region" description="Low complexity" evidence="3">
    <location>
        <begin position="383"/>
        <end position="403"/>
    </location>
</feature>
<evidence type="ECO:0000256" key="2">
    <source>
        <dbReference type="ARBA" id="ARBA00023242"/>
    </source>
</evidence>
<feature type="region of interest" description="Disordered" evidence="3">
    <location>
        <begin position="174"/>
        <end position="193"/>
    </location>
</feature>
<keyword evidence="2" id="KW-0539">Nucleus</keyword>
<evidence type="ECO:0000256" key="3">
    <source>
        <dbReference type="SAM" id="MobiDB-lite"/>
    </source>
</evidence>
<name>A0A0C3QHF6_9AGAM</name>
<feature type="compositionally biased region" description="Polar residues" evidence="3">
    <location>
        <begin position="404"/>
        <end position="423"/>
    </location>
</feature>
<feature type="region of interest" description="Disordered" evidence="3">
    <location>
        <begin position="250"/>
        <end position="464"/>
    </location>
</feature>
<dbReference type="HOGENOM" id="CLU_708001_0_0_1"/>
<dbReference type="PANTHER" id="PTHR23318">
    <property type="entry name" value="ATP SYNTHASE GAMMA-RELATED"/>
    <property type="match status" value="1"/>
</dbReference>
<feature type="region of interest" description="Disordered" evidence="3">
    <location>
        <begin position="217"/>
        <end position="236"/>
    </location>
</feature>
<dbReference type="InterPro" id="IPR016024">
    <property type="entry name" value="ARM-type_fold"/>
</dbReference>
<gene>
    <name evidence="5" type="ORF">M407DRAFT_25505</name>
</gene>
<evidence type="ECO:0000313" key="6">
    <source>
        <dbReference type="Proteomes" id="UP000054248"/>
    </source>
</evidence>
<dbReference type="PANTHER" id="PTHR23318:SF0">
    <property type="entry name" value="SERINE_THREONINE-PROTEIN PHOSPHATASE 4 REGULATORY SUBUNIT 3"/>
    <property type="match status" value="1"/>
</dbReference>
<proteinExistence type="predicted"/>
<evidence type="ECO:0000313" key="5">
    <source>
        <dbReference type="EMBL" id="KIO25179.1"/>
    </source>
</evidence>
<dbReference type="GO" id="GO:0072542">
    <property type="term" value="F:protein phosphatase activator activity"/>
    <property type="evidence" value="ECO:0007669"/>
    <property type="project" value="TreeGrafter"/>
</dbReference>
<reference evidence="6" key="2">
    <citation type="submission" date="2015-01" db="EMBL/GenBank/DDBJ databases">
        <title>Evolutionary Origins and Diversification of the Mycorrhizal Mutualists.</title>
        <authorList>
            <consortium name="DOE Joint Genome Institute"/>
            <consortium name="Mycorrhizal Genomics Consortium"/>
            <person name="Kohler A."/>
            <person name="Kuo A."/>
            <person name="Nagy L.G."/>
            <person name="Floudas D."/>
            <person name="Copeland A."/>
            <person name="Barry K.W."/>
            <person name="Cichocki N."/>
            <person name="Veneault-Fourrey C."/>
            <person name="LaButti K."/>
            <person name="Lindquist E.A."/>
            <person name="Lipzen A."/>
            <person name="Lundell T."/>
            <person name="Morin E."/>
            <person name="Murat C."/>
            <person name="Riley R."/>
            <person name="Ohm R."/>
            <person name="Sun H."/>
            <person name="Tunlid A."/>
            <person name="Henrissat B."/>
            <person name="Grigoriev I.V."/>
            <person name="Hibbett D.S."/>
            <person name="Martin F."/>
        </authorList>
    </citation>
    <scope>NUCLEOTIDE SEQUENCE [LARGE SCALE GENOMIC DNA]</scope>
    <source>
        <strain evidence="6">MUT 4182</strain>
    </source>
</reference>
<dbReference type="STRING" id="1051891.A0A0C3QHF6"/>
<accession>A0A0C3QHF6</accession>
<feature type="compositionally biased region" description="Pro residues" evidence="3">
    <location>
        <begin position="225"/>
        <end position="234"/>
    </location>
</feature>
<sequence length="464" mass="50859">MSLYRPALVLPEFKAVTGPVYNISRDQSALFLFLCDGLSNFVTQHSHRSQYFVLSTNISRQIATLLKSKEKHVRLAALRFFRVCLKMNNNFFIRHLIKNEVFLPILELSQKEAKRDNLINCACQEFFEHARKENIRIVINHMMEKYEPKVRELCKYGSMGERFRGLILRWEQNNEPAPKEPHPQDKNGVRRLARPGQGMNTAMLDADEEEDYFNASDDEDFMTAPSPPAAPQSPPILVGMKRKRANRIPVLANGTGSPSPSASGSSPRQRQQTSGGIVLPSPHPIKLVDYDDAEDDPASPRDNVTPPPGSPEPSEGSANKPSKIPTPAGGLTRTRSATNLALTNGTGKAVNGSPSASPKPLRPDSPPRLSEKRRREEDEEDMLGNLSSGSQKNSKKQSGPKPGATSQTDNTATNPNRATSPPSATGIAGGIAKRIKLSLGRSGFGIAAPVPVTTPQKKEEEMSK</sequence>
<keyword evidence="6" id="KW-1185">Reference proteome</keyword>
<comment type="subcellular location">
    <subcellularLocation>
        <location evidence="1">Nucleus</location>
    </subcellularLocation>
</comment>
<dbReference type="GO" id="GO:0030289">
    <property type="term" value="C:protein phosphatase 4 complex"/>
    <property type="evidence" value="ECO:0007669"/>
    <property type="project" value="TreeGrafter"/>
</dbReference>
<feature type="compositionally biased region" description="Basic and acidic residues" evidence="3">
    <location>
        <begin position="177"/>
        <end position="188"/>
    </location>
</feature>
<dbReference type="OrthoDB" id="27483at2759"/>
<organism evidence="5 6">
    <name type="scientific">Tulasnella calospora MUT 4182</name>
    <dbReference type="NCBI Taxonomy" id="1051891"/>
    <lineage>
        <taxon>Eukaryota</taxon>
        <taxon>Fungi</taxon>
        <taxon>Dikarya</taxon>
        <taxon>Basidiomycota</taxon>
        <taxon>Agaricomycotina</taxon>
        <taxon>Agaricomycetes</taxon>
        <taxon>Cantharellales</taxon>
        <taxon>Tulasnellaceae</taxon>
        <taxon>Tulasnella</taxon>
    </lineage>
</organism>
<dbReference type="GO" id="GO:0005654">
    <property type="term" value="C:nucleoplasm"/>
    <property type="evidence" value="ECO:0007669"/>
    <property type="project" value="TreeGrafter"/>
</dbReference>
<dbReference type="GO" id="GO:0006974">
    <property type="term" value="P:DNA damage response"/>
    <property type="evidence" value="ECO:0007669"/>
    <property type="project" value="TreeGrafter"/>
</dbReference>
<evidence type="ECO:0000256" key="1">
    <source>
        <dbReference type="ARBA" id="ARBA00004123"/>
    </source>
</evidence>
<dbReference type="SUPFAM" id="SSF48371">
    <property type="entry name" value="ARM repeat"/>
    <property type="match status" value="1"/>
</dbReference>
<feature type="domain" description="Serine/threonine-protein phosphatase 4 regulatory subunit 3-like central" evidence="4">
    <location>
        <begin position="25"/>
        <end position="172"/>
    </location>
</feature>